<comment type="caution">
    <text evidence="2">The sequence shown here is derived from an EMBL/GenBank/DDBJ whole genome shotgun (WGS) entry which is preliminary data.</text>
</comment>
<evidence type="ECO:0000259" key="1">
    <source>
        <dbReference type="Pfam" id="PF01261"/>
    </source>
</evidence>
<dbReference type="InterPro" id="IPR013022">
    <property type="entry name" value="Xyl_isomerase-like_TIM-brl"/>
</dbReference>
<reference evidence="2 3" key="1">
    <citation type="submission" date="2022-08" db="EMBL/GenBank/DDBJ databases">
        <title>Bacterial and archaeal communities from various locations to study Microbial Dark Matter (Phase II).</title>
        <authorList>
            <person name="Stepanauskas R."/>
        </authorList>
    </citation>
    <scope>NUCLEOTIDE SEQUENCE [LARGE SCALE GENOMIC DNA]</scope>
    <source>
        <strain evidence="2 3">PD1</strain>
    </source>
</reference>
<dbReference type="EMBL" id="JANUCP010000002">
    <property type="protein sequence ID" value="MCS3918860.1"/>
    <property type="molecule type" value="Genomic_DNA"/>
</dbReference>
<dbReference type="RefSeq" id="WP_259094909.1">
    <property type="nucleotide sequence ID" value="NZ_CP130454.1"/>
</dbReference>
<organism evidence="2 3">
    <name type="scientific">Candidatus Fervidibacter sacchari</name>
    <dbReference type="NCBI Taxonomy" id="1448929"/>
    <lineage>
        <taxon>Bacteria</taxon>
        <taxon>Candidatus Fervidibacterota</taxon>
        <taxon>Candidatus Fervidibacter</taxon>
    </lineage>
</organism>
<accession>A0ABT2ELN5</accession>
<dbReference type="SUPFAM" id="SSF51658">
    <property type="entry name" value="Xylose isomerase-like"/>
    <property type="match status" value="1"/>
</dbReference>
<keyword evidence="3" id="KW-1185">Reference proteome</keyword>
<dbReference type="Gene3D" id="3.20.20.150">
    <property type="entry name" value="Divalent-metal-dependent TIM barrel enzymes"/>
    <property type="match status" value="1"/>
</dbReference>
<dbReference type="Pfam" id="PF01261">
    <property type="entry name" value="AP_endonuc_2"/>
    <property type="match status" value="1"/>
</dbReference>
<evidence type="ECO:0000313" key="2">
    <source>
        <dbReference type="EMBL" id="MCS3918860.1"/>
    </source>
</evidence>
<feature type="domain" description="Xylose isomerase-like TIM barrel" evidence="1">
    <location>
        <begin position="20"/>
        <end position="263"/>
    </location>
</feature>
<proteinExistence type="predicted"/>
<dbReference type="Proteomes" id="UP001204798">
    <property type="component" value="Unassembled WGS sequence"/>
</dbReference>
<dbReference type="PANTHER" id="PTHR12110:SF48">
    <property type="entry name" value="BLL3656 PROTEIN"/>
    <property type="match status" value="1"/>
</dbReference>
<dbReference type="GO" id="GO:0016853">
    <property type="term" value="F:isomerase activity"/>
    <property type="evidence" value="ECO:0007669"/>
    <property type="project" value="UniProtKB-KW"/>
</dbReference>
<keyword evidence="2" id="KW-0413">Isomerase</keyword>
<dbReference type="PANTHER" id="PTHR12110">
    <property type="entry name" value="HYDROXYPYRUVATE ISOMERASE"/>
    <property type="match status" value="1"/>
</dbReference>
<protein>
    <submittedName>
        <fullName evidence="2">Sugar phosphate isomerase/epimerase</fullName>
    </submittedName>
</protein>
<dbReference type="InterPro" id="IPR036237">
    <property type="entry name" value="Xyl_isomerase-like_sf"/>
</dbReference>
<dbReference type="InterPro" id="IPR050312">
    <property type="entry name" value="IolE/XylAMocC-like"/>
</dbReference>
<evidence type="ECO:0000313" key="3">
    <source>
        <dbReference type="Proteomes" id="UP001204798"/>
    </source>
</evidence>
<sequence length="279" mass="30907">MVPCLNPGTVGGGLAYDEFVALAKKHGFAAVEFGIEWLEQKIASEGEEAARQWLAEQGIQHAAFWLPVAWRDEEGKYRESLQALPAKAKAAQVVGCTSCVTYVPPSIEGDPKEFWAMMVRRFREVCLILADYNVRLGIEWVAPAHFRRSGNPVMWRMDQALQLCDEIGAPNVGLLVDSFHWFCAQHTLDELKALPKERIVHVHINDAPDRPVDEQIDSDRIMPGDGIIDLVGFLRALKAAGYEGAVSVEVLSRTLTQQFSKDELAAKAKAGLDKILAQV</sequence>
<gene>
    <name evidence="2" type="ORF">M2350_001260</name>
</gene>
<name>A0ABT2ELN5_9BACT</name>